<evidence type="ECO:0000313" key="3">
    <source>
        <dbReference type="EMBL" id="BDZ48638.1"/>
    </source>
</evidence>
<proteinExistence type="predicted"/>
<name>A0ABN6XZ30_9MICO</name>
<reference evidence="4" key="1">
    <citation type="journal article" date="2019" name="Int. J. Syst. Evol. Microbiol.">
        <title>The Global Catalogue of Microorganisms (GCM) 10K type strain sequencing project: providing services to taxonomists for standard genome sequencing and annotation.</title>
        <authorList>
            <consortium name="The Broad Institute Genomics Platform"/>
            <consortium name="The Broad Institute Genome Sequencing Center for Infectious Disease"/>
            <person name="Wu L."/>
            <person name="Ma J."/>
        </authorList>
    </citation>
    <scope>NUCLEOTIDE SEQUENCE [LARGE SCALE GENOMIC DNA]</scope>
    <source>
        <strain evidence="4">NBRC 108728</strain>
    </source>
</reference>
<evidence type="ECO:0000256" key="2">
    <source>
        <dbReference type="SAM" id="Phobius"/>
    </source>
</evidence>
<dbReference type="RefSeq" id="WP_286345597.1">
    <property type="nucleotide sequence ID" value="NZ_AP027732.1"/>
</dbReference>
<evidence type="ECO:0000256" key="1">
    <source>
        <dbReference type="SAM" id="MobiDB-lite"/>
    </source>
</evidence>
<organism evidence="3 4">
    <name type="scientific">Frondihabitans sucicola</name>
    <dbReference type="NCBI Taxonomy" id="1268041"/>
    <lineage>
        <taxon>Bacteria</taxon>
        <taxon>Bacillati</taxon>
        <taxon>Actinomycetota</taxon>
        <taxon>Actinomycetes</taxon>
        <taxon>Micrococcales</taxon>
        <taxon>Microbacteriaceae</taxon>
        <taxon>Frondihabitans</taxon>
    </lineage>
</organism>
<dbReference type="Proteomes" id="UP001321486">
    <property type="component" value="Chromosome"/>
</dbReference>
<keyword evidence="2" id="KW-0472">Membrane</keyword>
<keyword evidence="2" id="KW-1133">Transmembrane helix</keyword>
<keyword evidence="2" id="KW-0812">Transmembrane</keyword>
<keyword evidence="4" id="KW-1185">Reference proteome</keyword>
<sequence length="108" mass="11976">MAGRCEPLNRKEKKSVRRQISGKEQPDQTHLGIVVAIARQNRRATLGIAPIYAALVLFAIATAVGSNDLLIKLLELAVSLMFVVVAIQLVVLYRRGGRFIDRYSVETE</sequence>
<dbReference type="EMBL" id="AP027732">
    <property type="protein sequence ID" value="BDZ48638.1"/>
    <property type="molecule type" value="Genomic_DNA"/>
</dbReference>
<feature type="transmembrane region" description="Helical" evidence="2">
    <location>
        <begin position="44"/>
        <end position="64"/>
    </location>
</feature>
<feature type="region of interest" description="Disordered" evidence="1">
    <location>
        <begin position="1"/>
        <end position="24"/>
    </location>
</feature>
<feature type="transmembrane region" description="Helical" evidence="2">
    <location>
        <begin position="70"/>
        <end position="93"/>
    </location>
</feature>
<gene>
    <name evidence="3" type="ORF">GCM10025867_08790</name>
</gene>
<accession>A0ABN6XZ30</accession>
<evidence type="ECO:0000313" key="4">
    <source>
        <dbReference type="Proteomes" id="UP001321486"/>
    </source>
</evidence>
<protein>
    <submittedName>
        <fullName evidence="3">Uncharacterized protein</fullName>
    </submittedName>
</protein>